<dbReference type="Pfam" id="PF01098">
    <property type="entry name" value="FTSW_RODA_SPOVE"/>
    <property type="match status" value="1"/>
</dbReference>
<dbReference type="InterPro" id="IPR018365">
    <property type="entry name" value="Cell_cycle_FtsW-rel_CS"/>
</dbReference>
<keyword evidence="19" id="KW-1185">Reference proteome</keyword>
<sequence>MIKPKLASQGNAWPADAQLLLLLTALWSLVGLLILASASWWSAQQKLGDSLYYVKRQAFWLLMGWCLLLIIVRQPLRRWLRLSAAGMLAGLALLVLTIFFGITINGASRWLVVGPVQMQPSELIKPLVILQAAVLFSNWQRHWMVQRLFWIGIFAVVLAVILRQPNLSTATLLGLLLWLMAFTAGLPMGQLMGVAGLGLGAGVTSLVVNPYQLQRIIAFLNPWSDPTGSGYQLIQSILAIGSGGMSGAGFALSTQKLHHLPLHTTDFIFAVYAEELGFLGCLLLLCFLLVFALLGLRVACTSLDRRSQLVASGATILLVGQAILNMAVATGVVPTTGLPFPLFSYGGSAVLSCLVTAGLLIRANLERTEKGYALKQNQRG</sequence>
<dbReference type="PROSITE" id="PS00428">
    <property type="entry name" value="FTSW_RODA_SPOVE"/>
    <property type="match status" value="1"/>
</dbReference>
<dbReference type="GO" id="GO:0032153">
    <property type="term" value="C:cell division site"/>
    <property type="evidence" value="ECO:0007669"/>
    <property type="project" value="TreeGrafter"/>
</dbReference>
<dbReference type="InterPro" id="IPR001182">
    <property type="entry name" value="FtsW/RodA"/>
</dbReference>
<feature type="transmembrane region" description="Helical" evidence="17">
    <location>
        <begin position="144"/>
        <end position="162"/>
    </location>
</feature>
<dbReference type="RefSeq" id="WP_074457253.1">
    <property type="nucleotide sequence ID" value="NZ_FITM01000084.1"/>
</dbReference>
<proteinExistence type="inferred from homology"/>
<organism evidence="18 19">
    <name type="scientific">Candidatus Synechococcus spongiarum</name>
    <dbReference type="NCBI Taxonomy" id="431041"/>
    <lineage>
        <taxon>Bacteria</taxon>
        <taxon>Bacillati</taxon>
        <taxon>Cyanobacteriota</taxon>
        <taxon>Cyanophyceae</taxon>
        <taxon>Synechococcales</taxon>
        <taxon>Synechococcaceae</taxon>
        <taxon>Synechococcus</taxon>
    </lineage>
</organism>
<evidence type="ECO:0000256" key="5">
    <source>
        <dbReference type="ARBA" id="ARBA00022960"/>
    </source>
</evidence>
<evidence type="ECO:0000256" key="3">
    <source>
        <dbReference type="ARBA" id="ARBA00022679"/>
    </source>
</evidence>
<feature type="transmembrane region" description="Helical" evidence="17">
    <location>
        <begin position="20"/>
        <end position="41"/>
    </location>
</feature>
<keyword evidence="18" id="KW-0131">Cell cycle</keyword>
<keyword evidence="6" id="KW-0573">Peptidoglycan synthesis</keyword>
<dbReference type="GO" id="GO:0015648">
    <property type="term" value="F:lipid-linked peptidoglycan transporter activity"/>
    <property type="evidence" value="ECO:0007669"/>
    <property type="project" value="TreeGrafter"/>
</dbReference>
<dbReference type="Proteomes" id="UP000182631">
    <property type="component" value="Unassembled WGS sequence"/>
</dbReference>
<dbReference type="PANTHER" id="PTHR30474:SF2">
    <property type="entry name" value="PEPTIDOGLYCAN GLYCOSYLTRANSFERASE FTSW-RELATED"/>
    <property type="match status" value="1"/>
</dbReference>
<evidence type="ECO:0000256" key="15">
    <source>
        <dbReference type="ARBA" id="ARBA00049902"/>
    </source>
</evidence>
<evidence type="ECO:0000256" key="8">
    <source>
        <dbReference type="ARBA" id="ARBA00023136"/>
    </source>
</evidence>
<evidence type="ECO:0000256" key="4">
    <source>
        <dbReference type="ARBA" id="ARBA00022692"/>
    </source>
</evidence>
<evidence type="ECO:0000256" key="17">
    <source>
        <dbReference type="SAM" id="Phobius"/>
    </source>
</evidence>
<feature type="transmembrane region" description="Helical" evidence="17">
    <location>
        <begin position="308"/>
        <end position="330"/>
    </location>
</feature>
<evidence type="ECO:0000256" key="1">
    <source>
        <dbReference type="ARBA" id="ARBA00004141"/>
    </source>
</evidence>
<dbReference type="AlphaFoldDB" id="A0A165B0T1"/>
<dbReference type="EMBL" id="FITM01000084">
    <property type="protein sequence ID" value="SAY38777.1"/>
    <property type="molecule type" value="Genomic_DNA"/>
</dbReference>
<evidence type="ECO:0000256" key="7">
    <source>
        <dbReference type="ARBA" id="ARBA00022989"/>
    </source>
</evidence>
<feature type="transmembrane region" description="Helical" evidence="17">
    <location>
        <begin position="169"/>
        <end position="188"/>
    </location>
</feature>
<comment type="similarity">
    <text evidence="11">Belongs to the SEDS family. FtsW subfamily.</text>
</comment>
<keyword evidence="8 17" id="KW-0472">Membrane</keyword>
<evidence type="ECO:0000256" key="6">
    <source>
        <dbReference type="ARBA" id="ARBA00022984"/>
    </source>
</evidence>
<evidence type="ECO:0000256" key="2">
    <source>
        <dbReference type="ARBA" id="ARBA00022676"/>
    </source>
</evidence>
<dbReference type="GO" id="GO:0008360">
    <property type="term" value="P:regulation of cell shape"/>
    <property type="evidence" value="ECO:0007669"/>
    <property type="project" value="UniProtKB-KW"/>
</dbReference>
<dbReference type="PANTHER" id="PTHR30474">
    <property type="entry name" value="CELL CYCLE PROTEIN"/>
    <property type="match status" value="1"/>
</dbReference>
<keyword evidence="2" id="KW-0328">Glycosyltransferase</keyword>
<protein>
    <recommendedName>
        <fullName evidence="12">Probable peptidoglycan glycosyltransferase FtsW</fullName>
        <ecNumber evidence="14">2.4.99.28</ecNumber>
    </recommendedName>
    <alternativeName>
        <fullName evidence="13">Cell division protein FtsW</fullName>
    </alternativeName>
    <alternativeName>
        <fullName evidence="10">Cell wall polymerase</fullName>
    </alternativeName>
    <alternativeName>
        <fullName evidence="9">Peptidoglycan polymerase</fullName>
    </alternativeName>
</protein>
<comment type="subcellular location">
    <subcellularLocation>
        <location evidence="1">Membrane</location>
        <topology evidence="1">Multi-pass membrane protein</topology>
    </subcellularLocation>
</comment>
<evidence type="ECO:0000313" key="19">
    <source>
        <dbReference type="Proteomes" id="UP000182631"/>
    </source>
</evidence>
<evidence type="ECO:0000313" key="18">
    <source>
        <dbReference type="EMBL" id="SAY38777.1"/>
    </source>
</evidence>
<feature type="transmembrane region" description="Helical" evidence="17">
    <location>
        <begin position="276"/>
        <end position="296"/>
    </location>
</feature>
<evidence type="ECO:0000256" key="9">
    <source>
        <dbReference type="ARBA" id="ARBA00032370"/>
    </source>
</evidence>
<evidence type="ECO:0000256" key="13">
    <source>
        <dbReference type="ARBA" id="ARBA00041418"/>
    </source>
</evidence>
<evidence type="ECO:0000256" key="11">
    <source>
        <dbReference type="ARBA" id="ARBA00038053"/>
    </source>
</evidence>
<feature type="transmembrane region" description="Helical" evidence="17">
    <location>
        <begin position="342"/>
        <end position="361"/>
    </location>
</feature>
<keyword evidence="18" id="KW-0132">Cell division</keyword>
<evidence type="ECO:0000256" key="10">
    <source>
        <dbReference type="ARBA" id="ARBA00033270"/>
    </source>
</evidence>
<dbReference type="EC" id="2.4.99.28" evidence="14"/>
<feature type="transmembrane region" description="Helical" evidence="17">
    <location>
        <begin position="84"/>
        <end position="104"/>
    </location>
</feature>
<evidence type="ECO:0000256" key="12">
    <source>
        <dbReference type="ARBA" id="ARBA00041185"/>
    </source>
</evidence>
<dbReference type="GO" id="GO:0009252">
    <property type="term" value="P:peptidoglycan biosynthetic process"/>
    <property type="evidence" value="ECO:0007669"/>
    <property type="project" value="UniProtKB-KW"/>
</dbReference>
<keyword evidence="4 17" id="KW-0812">Transmembrane</keyword>
<evidence type="ECO:0000256" key="16">
    <source>
        <dbReference type="ARBA" id="ARBA00049966"/>
    </source>
</evidence>
<name>A0A165B0T1_9SYNE</name>
<dbReference type="GO" id="GO:0005886">
    <property type="term" value="C:plasma membrane"/>
    <property type="evidence" value="ECO:0007669"/>
    <property type="project" value="TreeGrafter"/>
</dbReference>
<dbReference type="GO" id="GO:0008955">
    <property type="term" value="F:peptidoglycan glycosyltransferase activity"/>
    <property type="evidence" value="ECO:0007669"/>
    <property type="project" value="UniProtKB-EC"/>
</dbReference>
<keyword evidence="7 17" id="KW-1133">Transmembrane helix</keyword>
<reference evidence="19" key="1">
    <citation type="submission" date="2016-02" db="EMBL/GenBank/DDBJ databases">
        <authorList>
            <person name="liu f."/>
        </authorList>
    </citation>
    <scope>NUCLEOTIDE SEQUENCE [LARGE SCALE GENOMIC DNA]</scope>
</reference>
<comment type="catalytic activity">
    <reaction evidence="15">
        <text>[GlcNAc-(1-&gt;4)-Mur2Ac(oyl-L-Ala-gamma-D-Glu-L-Lys-D-Ala-D-Ala)](n)-di-trans,octa-cis-undecaprenyl diphosphate + beta-D-GlcNAc-(1-&gt;4)-Mur2Ac(oyl-L-Ala-gamma-D-Glu-L-Lys-D-Ala-D-Ala)-di-trans,octa-cis-undecaprenyl diphosphate = [GlcNAc-(1-&gt;4)-Mur2Ac(oyl-L-Ala-gamma-D-Glu-L-Lys-D-Ala-D-Ala)](n+1)-di-trans,octa-cis-undecaprenyl diphosphate + di-trans,octa-cis-undecaprenyl diphosphate + H(+)</text>
        <dbReference type="Rhea" id="RHEA:23708"/>
        <dbReference type="Rhea" id="RHEA-COMP:9602"/>
        <dbReference type="Rhea" id="RHEA-COMP:9603"/>
        <dbReference type="ChEBI" id="CHEBI:15378"/>
        <dbReference type="ChEBI" id="CHEBI:58405"/>
        <dbReference type="ChEBI" id="CHEBI:60033"/>
        <dbReference type="ChEBI" id="CHEBI:78435"/>
        <dbReference type="EC" id="2.4.99.28"/>
    </reaction>
</comment>
<dbReference type="OrthoDB" id="9768187at2"/>
<keyword evidence="5" id="KW-0133">Cell shape</keyword>
<comment type="function">
    <text evidence="16">Peptidoglycan polymerase that is essential for cell division.</text>
</comment>
<feature type="transmembrane region" description="Helical" evidence="17">
    <location>
        <begin position="53"/>
        <end position="72"/>
    </location>
</feature>
<gene>
    <name evidence="18" type="ORF">FLM9_729</name>
</gene>
<keyword evidence="3" id="KW-0808">Transferase</keyword>
<accession>A0A165B0T1</accession>
<dbReference type="GO" id="GO:0051301">
    <property type="term" value="P:cell division"/>
    <property type="evidence" value="ECO:0007669"/>
    <property type="project" value="UniProtKB-KW"/>
</dbReference>
<evidence type="ECO:0000256" key="14">
    <source>
        <dbReference type="ARBA" id="ARBA00044770"/>
    </source>
</evidence>